<accession>A0A3N9UJX4</accession>
<sequence length="192" mass="22219">MEEIIRLENEIVRLRPMELGDVDGIYAVACHPEIWTHMSITINSVEDVRKYVETSLQLKKEGTELPFVIVSAKSNKIIGSTKLMDISKNHKRGEIGFTWLTPSVWQSPINTNCKFLLLTYCFETLGWLRVQIKTDHENMRSQKAIERIGATYEGILRNHMIRKDGSMRHTVMYSVTSDEWPEVKKHLKSLLS</sequence>
<protein>
    <submittedName>
        <fullName evidence="2">N-acetyltransferase</fullName>
    </submittedName>
</protein>
<dbReference type="PANTHER" id="PTHR43610:SF1">
    <property type="entry name" value="N-ACETYLTRANSFERASE DOMAIN-CONTAINING PROTEIN"/>
    <property type="match status" value="1"/>
</dbReference>
<gene>
    <name evidence="2" type="ORF">EBB45_01335</name>
</gene>
<dbReference type="InterPro" id="IPR000182">
    <property type="entry name" value="GNAT_dom"/>
</dbReference>
<dbReference type="Proteomes" id="UP000274033">
    <property type="component" value="Unassembled WGS sequence"/>
</dbReference>
<organism evidence="2 3">
    <name type="scientific">Lysinibacillus composti</name>
    <dbReference type="NCBI Taxonomy" id="720633"/>
    <lineage>
        <taxon>Bacteria</taxon>
        <taxon>Bacillati</taxon>
        <taxon>Bacillota</taxon>
        <taxon>Bacilli</taxon>
        <taxon>Bacillales</taxon>
        <taxon>Bacillaceae</taxon>
        <taxon>Lysinibacillus</taxon>
    </lineage>
</organism>
<reference evidence="2 3" key="1">
    <citation type="journal article" date="2013" name="J. Microbiol.">
        <title>Lysinibacillus chungkukjangi sp. nov., isolated from Chungkukjang, Korean fermented soybean food.</title>
        <authorList>
            <person name="Kim S.J."/>
            <person name="Jang Y.H."/>
            <person name="Hamada M."/>
            <person name="Ahn J.H."/>
            <person name="Weon H.Y."/>
            <person name="Suzuki K."/>
            <person name="Whang K.S."/>
            <person name="Kwon S.W."/>
        </authorList>
    </citation>
    <scope>NUCLEOTIDE SEQUENCE [LARGE SCALE GENOMIC DNA]</scope>
    <source>
        <strain evidence="2 3">MCCC 1A12701</strain>
    </source>
</reference>
<dbReference type="Pfam" id="PF13302">
    <property type="entry name" value="Acetyltransf_3"/>
    <property type="match status" value="1"/>
</dbReference>
<dbReference type="RefSeq" id="WP_124761840.1">
    <property type="nucleotide sequence ID" value="NZ_JAFBDY010000001.1"/>
</dbReference>
<proteinExistence type="predicted"/>
<evidence type="ECO:0000259" key="1">
    <source>
        <dbReference type="PROSITE" id="PS51186"/>
    </source>
</evidence>
<dbReference type="GO" id="GO:0016747">
    <property type="term" value="F:acyltransferase activity, transferring groups other than amino-acyl groups"/>
    <property type="evidence" value="ECO:0007669"/>
    <property type="project" value="InterPro"/>
</dbReference>
<dbReference type="AlphaFoldDB" id="A0A3N9UJX4"/>
<evidence type="ECO:0000313" key="2">
    <source>
        <dbReference type="EMBL" id="RQW76220.1"/>
    </source>
</evidence>
<dbReference type="Gene3D" id="3.40.630.30">
    <property type="match status" value="1"/>
</dbReference>
<keyword evidence="2" id="KW-0808">Transferase</keyword>
<name>A0A3N9UJX4_9BACI</name>
<keyword evidence="3" id="KW-1185">Reference proteome</keyword>
<evidence type="ECO:0000313" key="3">
    <source>
        <dbReference type="Proteomes" id="UP000274033"/>
    </source>
</evidence>
<dbReference type="PROSITE" id="PS51186">
    <property type="entry name" value="GNAT"/>
    <property type="match status" value="1"/>
</dbReference>
<dbReference type="PANTHER" id="PTHR43610">
    <property type="entry name" value="BLL6696 PROTEIN"/>
    <property type="match status" value="1"/>
</dbReference>
<dbReference type="InterPro" id="IPR016181">
    <property type="entry name" value="Acyl_CoA_acyltransferase"/>
</dbReference>
<dbReference type="OrthoDB" id="9795199at2"/>
<comment type="caution">
    <text evidence="2">The sequence shown here is derived from an EMBL/GenBank/DDBJ whole genome shotgun (WGS) entry which is preliminary data.</text>
</comment>
<dbReference type="EMBL" id="RRCT01000001">
    <property type="protein sequence ID" value="RQW76220.1"/>
    <property type="molecule type" value="Genomic_DNA"/>
</dbReference>
<feature type="domain" description="N-acetyltransferase" evidence="1">
    <location>
        <begin position="12"/>
        <end position="172"/>
    </location>
</feature>
<dbReference type="SUPFAM" id="SSF55729">
    <property type="entry name" value="Acyl-CoA N-acyltransferases (Nat)"/>
    <property type="match status" value="1"/>
</dbReference>